<dbReference type="InterPro" id="IPR036859">
    <property type="entry name" value="CAP-Gly_dom_sf"/>
</dbReference>
<feature type="region of interest" description="Disordered" evidence="2">
    <location>
        <begin position="285"/>
        <end position="331"/>
    </location>
</feature>
<dbReference type="InterPro" id="IPR000938">
    <property type="entry name" value="CAP-Gly_domain"/>
</dbReference>
<feature type="region of interest" description="Disordered" evidence="2">
    <location>
        <begin position="188"/>
        <end position="209"/>
    </location>
</feature>
<dbReference type="PANTHER" id="PTHR18916">
    <property type="entry name" value="DYNACTIN 1-RELATED MICROTUBULE-BINDING"/>
    <property type="match status" value="1"/>
</dbReference>
<dbReference type="PROSITE" id="PS00845">
    <property type="entry name" value="CAP_GLY_1"/>
    <property type="match status" value="2"/>
</dbReference>
<dbReference type="Gene3D" id="2.30.30.190">
    <property type="entry name" value="CAP Gly-rich-like domain"/>
    <property type="match status" value="2"/>
</dbReference>
<dbReference type="PANTHER" id="PTHR18916:SF10">
    <property type="entry name" value="CAP-GLY DOMAIN-CONTAINING LINKER PROTEIN 2"/>
    <property type="match status" value="1"/>
</dbReference>
<feature type="compositionally biased region" description="Polar residues" evidence="2">
    <location>
        <begin position="188"/>
        <end position="201"/>
    </location>
</feature>
<feature type="region of interest" description="Disordered" evidence="2">
    <location>
        <begin position="132"/>
        <end position="170"/>
    </location>
</feature>
<evidence type="ECO:0000313" key="4">
    <source>
        <dbReference type="Ensembl" id="ENSSLUP00000012664.1"/>
    </source>
</evidence>
<feature type="domain" description="CAP-Gly" evidence="3">
    <location>
        <begin position="231"/>
        <end position="273"/>
    </location>
</feature>
<evidence type="ECO:0000256" key="1">
    <source>
        <dbReference type="SAM" id="Coils"/>
    </source>
</evidence>
<gene>
    <name evidence="4" type="primary">clip2</name>
</gene>
<reference evidence="4" key="1">
    <citation type="submission" date="2025-08" db="UniProtKB">
        <authorList>
            <consortium name="Ensembl"/>
        </authorList>
    </citation>
    <scope>IDENTIFICATION</scope>
</reference>
<dbReference type="PROSITE" id="PS50245">
    <property type="entry name" value="CAP_GLY_2"/>
    <property type="match status" value="2"/>
</dbReference>
<feature type="coiled-coil region" evidence="1">
    <location>
        <begin position="650"/>
        <end position="799"/>
    </location>
</feature>
<evidence type="ECO:0000313" key="5">
    <source>
        <dbReference type="Proteomes" id="UP000694568"/>
    </source>
</evidence>
<dbReference type="GO" id="GO:0005634">
    <property type="term" value="C:nucleus"/>
    <property type="evidence" value="ECO:0007669"/>
    <property type="project" value="TreeGrafter"/>
</dbReference>
<keyword evidence="5" id="KW-1185">Reference proteome</keyword>
<keyword evidence="1" id="KW-0175">Coiled coil</keyword>
<feature type="region of interest" description="Disordered" evidence="2">
    <location>
        <begin position="517"/>
        <end position="540"/>
    </location>
</feature>
<dbReference type="Ensembl" id="ENSSLUT00000013095.1">
    <property type="protein sequence ID" value="ENSSLUP00000012664.1"/>
    <property type="gene ID" value="ENSSLUG00000005434.1"/>
</dbReference>
<dbReference type="GO" id="GO:0031122">
    <property type="term" value="P:cytoplasmic microtubule organization"/>
    <property type="evidence" value="ECO:0007669"/>
    <property type="project" value="TreeGrafter"/>
</dbReference>
<evidence type="ECO:0000259" key="3">
    <source>
        <dbReference type="PROSITE" id="PS50245"/>
    </source>
</evidence>
<name>A0A8C9XLK6_SANLU</name>
<proteinExistence type="predicted"/>
<feature type="coiled-coil region" evidence="1">
    <location>
        <begin position="406"/>
        <end position="517"/>
    </location>
</feature>
<feature type="coiled-coil region" evidence="1">
    <location>
        <begin position="346"/>
        <end position="380"/>
    </location>
</feature>
<organism evidence="4 5">
    <name type="scientific">Sander lucioperca</name>
    <name type="common">Pike-perch</name>
    <name type="synonym">Perca lucioperca</name>
    <dbReference type="NCBI Taxonomy" id="283035"/>
    <lineage>
        <taxon>Eukaryota</taxon>
        <taxon>Metazoa</taxon>
        <taxon>Chordata</taxon>
        <taxon>Craniata</taxon>
        <taxon>Vertebrata</taxon>
        <taxon>Euteleostomi</taxon>
        <taxon>Actinopterygii</taxon>
        <taxon>Neopterygii</taxon>
        <taxon>Teleostei</taxon>
        <taxon>Neoteleostei</taxon>
        <taxon>Acanthomorphata</taxon>
        <taxon>Eupercaria</taxon>
        <taxon>Perciformes</taxon>
        <taxon>Percoidei</taxon>
        <taxon>Percidae</taxon>
        <taxon>Luciopercinae</taxon>
        <taxon>Sander</taxon>
    </lineage>
</organism>
<reference evidence="4" key="2">
    <citation type="submission" date="2025-09" db="UniProtKB">
        <authorList>
            <consortium name="Ensembl"/>
        </authorList>
    </citation>
    <scope>IDENTIFICATION</scope>
</reference>
<feature type="domain" description="CAP-Gly" evidence="3">
    <location>
        <begin position="90"/>
        <end position="132"/>
    </location>
</feature>
<dbReference type="GO" id="GO:0051010">
    <property type="term" value="F:microtubule plus-end binding"/>
    <property type="evidence" value="ECO:0007669"/>
    <property type="project" value="TreeGrafter"/>
</dbReference>
<feature type="coiled-coil region" evidence="1">
    <location>
        <begin position="919"/>
        <end position="955"/>
    </location>
</feature>
<feature type="compositionally biased region" description="Polar residues" evidence="2">
    <location>
        <begin position="16"/>
        <end position="31"/>
    </location>
</feature>
<dbReference type="Proteomes" id="UP000694568">
    <property type="component" value="Unplaced"/>
</dbReference>
<feature type="region of interest" description="Disordered" evidence="2">
    <location>
        <begin position="1"/>
        <end position="60"/>
    </location>
</feature>
<accession>A0A8C9XLK6</accession>
<feature type="coiled-coil region" evidence="1">
    <location>
        <begin position="558"/>
        <end position="613"/>
    </location>
</feature>
<dbReference type="AlphaFoldDB" id="A0A8C9XLK6"/>
<dbReference type="FunFam" id="2.30.30.190:FF:000001">
    <property type="entry name" value="Putative CAP-Gly domain-containing linker protein 1"/>
    <property type="match status" value="1"/>
</dbReference>
<dbReference type="GO" id="GO:0005938">
    <property type="term" value="C:cell cortex"/>
    <property type="evidence" value="ECO:0007669"/>
    <property type="project" value="TreeGrafter"/>
</dbReference>
<evidence type="ECO:0000256" key="2">
    <source>
        <dbReference type="SAM" id="MobiDB-lite"/>
    </source>
</evidence>
<dbReference type="Pfam" id="PF01302">
    <property type="entry name" value="CAP_GLY"/>
    <property type="match status" value="2"/>
</dbReference>
<feature type="coiled-coil region" evidence="1">
    <location>
        <begin position="838"/>
        <end position="879"/>
    </location>
</feature>
<protein>
    <submittedName>
        <fullName evidence="4">CAP-Gly domain containing linker protein 2</fullName>
    </submittedName>
</protein>
<feature type="compositionally biased region" description="Low complexity" evidence="2">
    <location>
        <begin position="300"/>
        <end position="322"/>
    </location>
</feature>
<dbReference type="GO" id="GO:0035371">
    <property type="term" value="C:microtubule plus-end"/>
    <property type="evidence" value="ECO:0007669"/>
    <property type="project" value="TreeGrafter"/>
</dbReference>
<dbReference type="SUPFAM" id="SSF74924">
    <property type="entry name" value="Cap-Gly domain"/>
    <property type="match status" value="2"/>
</dbReference>
<sequence>MLKSSGLKIPGRGTKHSSPVGRTSAGGTSSPLVPRDSKYHRKSPHWVDAPLKPTTPTKISEEGDEVLGDYTVGEQVWVNGVKLGVIAYLGETQFAPGQWAGVILNDLVGKNDGSVGGVRYFECQPLQGIFTRPSKLTPQPVGEGSDSHSTDSLSAQNLTQQGGNGAPHGQRVVVPLREGLALLNSAVKTGNESGSNMSDSGSVKKGGDKDLRVGDRVLVGGSKMGVIRYMGETDFAKGEWCGVELDEPLGKNDGAVAGTRYFQCLHKFGLFAPIHKVIRIGFPSTSPAKAKKSKRMAMGVSSLAHSPSSSSISSVSSVASSVGGRPSRTGLLTETSSRYARKISGTTALQEALKEKQQHIEQLLAERDQERADMAKATSHICEVEKELSVLKVQHMQYVTENESTLQQIKAMLASTQKDKLELSNQLEEEKRKVEDLQFRVEEESITKGDLETQRKMERAHIRQLEQSLLLEKSRAEVLQKDLEKRRQTTVEEHSRIMLLEEELSLRRAEMENLQAKLRGSDTSSQQATDSDDAPGSDTQPEALALRTQLVLAGREHHKESSELKEKYEAALAASQQEIDSLKAVVEDKSQEVSRMKQKVQQANKENMEMMDTWKVKFDSLVIDHQRSLEELKASLSGDRPTPAGTEQDAQELRAALESLKTEHQLEMENLKAKHKIEAAILTMEREDLCTRLQEAKDQLAEGSQTWRAEVHTKGGKQALEEATEKLQKAEQRLAEVEKLQTEQDQSTEELRERLELSEKKMTDYQALQKAQAESQEEIQKLEEKLRVTANQLQAIQSDRYTSHDANVNTYCCFCFCSETMEKLLKREKEVSTLTSQVEVLKSQMGALEGKVRSAEKKAEALAKEKMRVEVELESMTKKSHDASGQLVNISQELLKKERSLNELRVLLLESHRHSRDMEKDLNREVHKAEWKVKEQKLQDDIKTLREKLLLLGREHSSPDHRRYSMLDPSVLDSEVIRLRQRLLSTEDALRNAMEHNQQVDQLVQAMRRHPDKSPVKQYFHRFN</sequence>
<dbReference type="SMART" id="SM01052">
    <property type="entry name" value="CAP_GLY"/>
    <property type="match status" value="2"/>
</dbReference>
<dbReference type="GeneTree" id="ENSGT00940000159426"/>
<feature type="compositionally biased region" description="Polar residues" evidence="2">
    <location>
        <begin position="150"/>
        <end position="161"/>
    </location>
</feature>